<name>A0ABW4VRT3_9BACT</name>
<evidence type="ECO:0000313" key="2">
    <source>
        <dbReference type="Proteomes" id="UP001597361"/>
    </source>
</evidence>
<dbReference type="Proteomes" id="UP001597361">
    <property type="component" value="Unassembled WGS sequence"/>
</dbReference>
<evidence type="ECO:0000313" key="1">
    <source>
        <dbReference type="EMBL" id="MFD2035998.1"/>
    </source>
</evidence>
<comment type="caution">
    <text evidence="1">The sequence shown here is derived from an EMBL/GenBank/DDBJ whole genome shotgun (WGS) entry which is preliminary data.</text>
</comment>
<protein>
    <submittedName>
        <fullName evidence="1">Uncharacterized protein</fullName>
    </submittedName>
</protein>
<dbReference type="EMBL" id="JBHUHR010000039">
    <property type="protein sequence ID" value="MFD2035998.1"/>
    <property type="molecule type" value="Genomic_DNA"/>
</dbReference>
<gene>
    <name evidence="1" type="ORF">ACFSKL_14430</name>
</gene>
<proteinExistence type="predicted"/>
<organism evidence="1 2">
    <name type="scientific">Belliella marina</name>
    <dbReference type="NCBI Taxonomy" id="1644146"/>
    <lineage>
        <taxon>Bacteria</taxon>
        <taxon>Pseudomonadati</taxon>
        <taxon>Bacteroidota</taxon>
        <taxon>Cytophagia</taxon>
        <taxon>Cytophagales</taxon>
        <taxon>Cyclobacteriaceae</taxon>
        <taxon>Belliella</taxon>
    </lineage>
</organism>
<dbReference type="RefSeq" id="WP_376887024.1">
    <property type="nucleotide sequence ID" value="NZ_JBHUHR010000039.1"/>
</dbReference>
<dbReference type="SUPFAM" id="SSF53756">
    <property type="entry name" value="UDP-Glycosyltransferase/glycogen phosphorylase"/>
    <property type="match status" value="1"/>
</dbReference>
<keyword evidence="2" id="KW-1185">Reference proteome</keyword>
<accession>A0ABW4VRT3</accession>
<dbReference type="Gene3D" id="3.40.50.2000">
    <property type="entry name" value="Glycogen Phosphorylase B"/>
    <property type="match status" value="1"/>
</dbReference>
<reference evidence="2" key="1">
    <citation type="journal article" date="2019" name="Int. J. Syst. Evol. Microbiol.">
        <title>The Global Catalogue of Microorganisms (GCM) 10K type strain sequencing project: providing services to taxonomists for standard genome sequencing and annotation.</title>
        <authorList>
            <consortium name="The Broad Institute Genomics Platform"/>
            <consortium name="The Broad Institute Genome Sequencing Center for Infectious Disease"/>
            <person name="Wu L."/>
            <person name="Ma J."/>
        </authorList>
    </citation>
    <scope>NUCLEOTIDE SEQUENCE [LARGE SCALE GENOMIC DNA]</scope>
    <source>
        <strain evidence="2">CGMCC 1.15180</strain>
    </source>
</reference>
<sequence length="374" mass="43392">MKKPNVAIASVLKPLKDARAYYRLGLSLRETNKYHLNIIGFSLKNVPNEKDISFFTLFDKNRTHWKRLLVSLKFVQTIQKTKPKILIVTSYELLPAAVLIKAILRFRLIYDVQENYGLNIQENQTQKGWKRHVAKYWIRGIEKLAHRFVDHYFFAESCYRHEFPYIDKFTVLENKFPGKPKPILPVQYRQGQCLTFLISGTITEVYGIKEAIIWFTEALKHQPNLRLKIIGYCPMKSYRIGLDKIIQGIPQIQAKISDSAITYPEILVAYQHSDIIMLPYYQIPSISPKVPSKLYESLALGKPFLHSPNPKWASLSDRYQAGVEVEFSDLGSVKKHLDEIVARPFFTGGMDGLPFWNEHENQRLLGVIVKYLDD</sequence>